<feature type="transmembrane region" description="Helical" evidence="7">
    <location>
        <begin position="40"/>
        <end position="59"/>
    </location>
</feature>
<reference evidence="8 9" key="1">
    <citation type="submission" date="2020-08" db="EMBL/GenBank/DDBJ databases">
        <title>Genome public.</title>
        <authorList>
            <person name="Liu C."/>
            <person name="Sun Q."/>
        </authorList>
    </citation>
    <scope>NUCLEOTIDE SEQUENCE [LARGE SCALE GENOMIC DNA]</scope>
    <source>
        <strain evidence="8 9">NSJ-56</strain>
    </source>
</reference>
<feature type="transmembrane region" description="Helical" evidence="7">
    <location>
        <begin position="172"/>
        <end position="193"/>
    </location>
</feature>
<evidence type="ECO:0000256" key="4">
    <source>
        <dbReference type="ARBA" id="ARBA00022692"/>
    </source>
</evidence>
<evidence type="ECO:0000256" key="3">
    <source>
        <dbReference type="ARBA" id="ARBA00022475"/>
    </source>
</evidence>
<feature type="transmembrane region" description="Helical" evidence="7">
    <location>
        <begin position="12"/>
        <end position="33"/>
    </location>
</feature>
<dbReference type="RefSeq" id="WP_099290938.1">
    <property type="nucleotide sequence ID" value="NZ_JACOOH010000001.1"/>
</dbReference>
<proteinExistence type="inferred from homology"/>
<comment type="similarity">
    <text evidence="2 7">Belongs to the UPF0056 (MarC) family.</text>
</comment>
<accession>A0ABR7CVA4</accession>
<keyword evidence="4 7" id="KW-0812">Transmembrane</keyword>
<name>A0ABR7CVA4_9BACT</name>
<dbReference type="PANTHER" id="PTHR33508">
    <property type="entry name" value="UPF0056 MEMBRANE PROTEIN YHCE"/>
    <property type="match status" value="1"/>
</dbReference>
<comment type="subcellular location">
    <subcellularLocation>
        <location evidence="1 7">Cell membrane</location>
        <topology evidence="1 7">Multi-pass membrane protein</topology>
    </subcellularLocation>
</comment>
<evidence type="ECO:0000256" key="2">
    <source>
        <dbReference type="ARBA" id="ARBA00009784"/>
    </source>
</evidence>
<protein>
    <recommendedName>
        <fullName evidence="7">UPF0056 membrane protein</fullName>
    </recommendedName>
</protein>
<dbReference type="InterPro" id="IPR002771">
    <property type="entry name" value="Multi_antbiot-R_MarC"/>
</dbReference>
<evidence type="ECO:0000256" key="7">
    <source>
        <dbReference type="RuleBase" id="RU362048"/>
    </source>
</evidence>
<feature type="transmembrane region" description="Helical" evidence="7">
    <location>
        <begin position="103"/>
        <end position="127"/>
    </location>
</feature>
<keyword evidence="9" id="KW-1185">Reference proteome</keyword>
<feature type="transmembrane region" description="Helical" evidence="7">
    <location>
        <begin position="71"/>
        <end position="91"/>
    </location>
</feature>
<evidence type="ECO:0000256" key="6">
    <source>
        <dbReference type="ARBA" id="ARBA00023136"/>
    </source>
</evidence>
<comment type="caution">
    <text evidence="8">The sequence shown here is derived from an EMBL/GenBank/DDBJ whole genome shotgun (WGS) entry which is preliminary data.</text>
</comment>
<keyword evidence="5 7" id="KW-1133">Transmembrane helix</keyword>
<gene>
    <name evidence="8" type="ORF">H8S64_00640</name>
</gene>
<dbReference type="Pfam" id="PF01914">
    <property type="entry name" value="MarC"/>
    <property type="match status" value="1"/>
</dbReference>
<evidence type="ECO:0000256" key="1">
    <source>
        <dbReference type="ARBA" id="ARBA00004651"/>
    </source>
</evidence>
<evidence type="ECO:0000313" key="9">
    <source>
        <dbReference type="Proteomes" id="UP000646484"/>
    </source>
</evidence>
<sequence>MDFSINIKEIFTAFMVLFAIIDITGSTPIVIGLNSTGKKVNAAQASGISLVIFIAFFFAGDGLLRLFNIDIPSFALAGALVLFVLAIEMTFNIEIFQNDGPEGATTFIPVVFPLIAGAGALATTLTLKAECSPLSIIIAIILNMLVVYVVLRNVYLVERVLGKSGVYILRKFFGIILLAMSVKIFTSNLNILLESLH</sequence>
<keyword evidence="6 7" id="KW-0472">Membrane</keyword>
<evidence type="ECO:0000256" key="5">
    <source>
        <dbReference type="ARBA" id="ARBA00022989"/>
    </source>
</evidence>
<organism evidence="8 9">
    <name type="scientific">Butyricimonas hominis</name>
    <dbReference type="NCBI Taxonomy" id="2763032"/>
    <lineage>
        <taxon>Bacteria</taxon>
        <taxon>Pseudomonadati</taxon>
        <taxon>Bacteroidota</taxon>
        <taxon>Bacteroidia</taxon>
        <taxon>Bacteroidales</taxon>
        <taxon>Odoribacteraceae</taxon>
        <taxon>Butyricimonas</taxon>
    </lineage>
</organism>
<dbReference type="EMBL" id="JACOOH010000001">
    <property type="protein sequence ID" value="MBC5619598.1"/>
    <property type="molecule type" value="Genomic_DNA"/>
</dbReference>
<evidence type="ECO:0000313" key="8">
    <source>
        <dbReference type="EMBL" id="MBC5619598.1"/>
    </source>
</evidence>
<dbReference type="Proteomes" id="UP000646484">
    <property type="component" value="Unassembled WGS sequence"/>
</dbReference>
<keyword evidence="3" id="KW-1003">Cell membrane</keyword>
<feature type="transmembrane region" description="Helical" evidence="7">
    <location>
        <begin position="133"/>
        <end position="151"/>
    </location>
</feature>
<dbReference type="PANTHER" id="PTHR33508:SF1">
    <property type="entry name" value="UPF0056 MEMBRANE PROTEIN YHCE"/>
    <property type="match status" value="1"/>
</dbReference>